<reference evidence="3 4" key="1">
    <citation type="submission" date="2017-08" db="EMBL/GenBank/DDBJ databases">
        <title>Draft genome sequences of 64 type strains of genus Staph aureus.</title>
        <authorList>
            <person name="Cole K."/>
            <person name="Golubchik T."/>
            <person name="Russell J."/>
            <person name="Foster D."/>
            <person name="Llewelyn M."/>
            <person name="Wilson D."/>
            <person name="Crook D."/>
            <person name="Paul J."/>
        </authorList>
    </citation>
    <scope>NUCLEOTIDE SEQUENCE [LARGE SCALE GENOMIC DNA]</scope>
    <source>
        <strain evidence="3 4">NCTC 12101</strain>
    </source>
</reference>
<dbReference type="PANTHER" id="PTHR40841:SF2">
    <property type="entry name" value="SIDEROPHORE-DEGRADING ESTERASE (EUROFUNG)"/>
    <property type="match status" value="1"/>
</dbReference>
<dbReference type="Proteomes" id="UP000242470">
    <property type="component" value="Unassembled WGS sequence"/>
</dbReference>
<dbReference type="Gene3D" id="3.40.50.1820">
    <property type="entry name" value="alpha/beta hydrolase"/>
    <property type="match status" value="1"/>
</dbReference>
<keyword evidence="2 3" id="KW-0378">Hydrolase</keyword>
<evidence type="ECO:0000256" key="2">
    <source>
        <dbReference type="ARBA" id="ARBA00022801"/>
    </source>
</evidence>
<dbReference type="GeneID" id="64981043"/>
<accession>A0AAP8TSR4</accession>
<dbReference type="Pfam" id="PF00756">
    <property type="entry name" value="Esterase"/>
    <property type="match status" value="1"/>
</dbReference>
<dbReference type="PANTHER" id="PTHR40841">
    <property type="entry name" value="SIDEROPHORE TRIACETYLFUSARININE C ESTERASE"/>
    <property type="match status" value="1"/>
</dbReference>
<dbReference type="InterPro" id="IPR029058">
    <property type="entry name" value="AB_hydrolase_fold"/>
</dbReference>
<proteinExistence type="inferred from homology"/>
<dbReference type="SUPFAM" id="SSF53474">
    <property type="entry name" value="alpha/beta-Hydrolases"/>
    <property type="match status" value="1"/>
</dbReference>
<dbReference type="InterPro" id="IPR052558">
    <property type="entry name" value="Siderophore_Hydrolase_D"/>
</dbReference>
<name>A0AAP8TSR4_9STAP</name>
<sequence length="248" mass="28707">MKSITKYLTFNGYTYRINIYFPGNKKPEHESYPVLYVLDGDKYGVLLREIVKLQSHRTSKTGVGPYIIVSIELTEEITKRRYYDFTRENKEGNAAEVNQIPYPVGGAYQFNEFLQNDVKQLVYHVINDFPQKEVLFGHSLSAYYGLHLLESKPELFTDYILLSPSIWWNQQEALDYDFSKIEQTQSKIYIAAGELETKLVTGVQKLKSELSHYKNVRVQIFENENHASIIPTAISSGLRHVQANQTHN</sequence>
<dbReference type="GO" id="GO:0016788">
    <property type="term" value="F:hydrolase activity, acting on ester bonds"/>
    <property type="evidence" value="ECO:0007669"/>
    <property type="project" value="TreeGrafter"/>
</dbReference>
<protein>
    <submittedName>
        <fullName evidence="3">Alpha/beta hydrolase</fullName>
    </submittedName>
</protein>
<dbReference type="RefSeq" id="WP_059106985.1">
    <property type="nucleotide sequence ID" value="NZ_AP024589.1"/>
</dbReference>
<comment type="caution">
    <text evidence="3">The sequence shown here is derived from an EMBL/GenBank/DDBJ whole genome shotgun (WGS) entry which is preliminary data.</text>
</comment>
<evidence type="ECO:0000256" key="1">
    <source>
        <dbReference type="ARBA" id="ARBA00005622"/>
    </source>
</evidence>
<gene>
    <name evidence="3" type="ORF">CD158_08065</name>
</gene>
<dbReference type="InterPro" id="IPR000801">
    <property type="entry name" value="Esterase-like"/>
</dbReference>
<evidence type="ECO:0000313" key="3">
    <source>
        <dbReference type="EMBL" id="PNZ66623.1"/>
    </source>
</evidence>
<organism evidence="3 4">
    <name type="scientific">Staphylococcus auricularis</name>
    <dbReference type="NCBI Taxonomy" id="29379"/>
    <lineage>
        <taxon>Bacteria</taxon>
        <taxon>Bacillati</taxon>
        <taxon>Bacillota</taxon>
        <taxon>Bacilli</taxon>
        <taxon>Bacillales</taxon>
        <taxon>Staphylococcaceae</taxon>
        <taxon>Staphylococcus</taxon>
    </lineage>
</organism>
<evidence type="ECO:0000313" key="4">
    <source>
        <dbReference type="Proteomes" id="UP000242470"/>
    </source>
</evidence>
<dbReference type="EMBL" id="PPQW01000056">
    <property type="protein sequence ID" value="PNZ66623.1"/>
    <property type="molecule type" value="Genomic_DNA"/>
</dbReference>
<comment type="similarity">
    <text evidence="1">Belongs to the esterase D family.</text>
</comment>
<dbReference type="AlphaFoldDB" id="A0AAP8TSR4"/>